<dbReference type="PANTHER" id="PTHR47992">
    <property type="entry name" value="PROTEIN PHOSPHATASE"/>
    <property type="match status" value="1"/>
</dbReference>
<evidence type="ECO:0000313" key="2">
    <source>
        <dbReference type="EMBL" id="GBF36604.1"/>
    </source>
</evidence>
<proteinExistence type="predicted"/>
<dbReference type="RefSeq" id="WP_192893819.1">
    <property type="nucleotide sequence ID" value="NZ_BFAX01000003.1"/>
</dbReference>
<evidence type="ECO:0000259" key="1">
    <source>
        <dbReference type="PROSITE" id="PS51746"/>
    </source>
</evidence>
<dbReference type="EC" id="3.1.3.16" evidence="2"/>
<gene>
    <name evidence="2" type="ORF">MHHB_P0834</name>
</gene>
<dbReference type="InterPro" id="IPR001932">
    <property type="entry name" value="PPM-type_phosphatase-like_dom"/>
</dbReference>
<dbReference type="Pfam" id="PF13672">
    <property type="entry name" value="PP2C_2"/>
    <property type="match status" value="1"/>
</dbReference>
<name>A0A401HQQ4_9EURY</name>
<organism evidence="2 3">
    <name type="scientific">Methanofervidicoccus abyssi</name>
    <dbReference type="NCBI Taxonomy" id="2082189"/>
    <lineage>
        <taxon>Archaea</taxon>
        <taxon>Methanobacteriati</taxon>
        <taxon>Methanobacteriota</taxon>
        <taxon>Methanomada group</taxon>
        <taxon>Methanococci</taxon>
        <taxon>Methanococcales</taxon>
        <taxon>Methanofervidicoccus</taxon>
    </lineage>
</organism>
<protein>
    <submittedName>
        <fullName evidence="2">PPM family protein phosphatase</fullName>
        <ecNumber evidence="2">3.1.3.16</ecNumber>
    </submittedName>
</protein>
<dbReference type="InterPro" id="IPR015655">
    <property type="entry name" value="PP2C"/>
</dbReference>
<comment type="caution">
    <text evidence="2">The sequence shown here is derived from an EMBL/GenBank/DDBJ whole genome shotgun (WGS) entry which is preliminary data.</text>
</comment>
<dbReference type="AlphaFoldDB" id="A0A401HQQ4"/>
<dbReference type="CDD" id="cd00143">
    <property type="entry name" value="PP2Cc"/>
    <property type="match status" value="1"/>
</dbReference>
<dbReference type="GO" id="GO:0004722">
    <property type="term" value="F:protein serine/threonine phosphatase activity"/>
    <property type="evidence" value="ECO:0007669"/>
    <property type="project" value="UniProtKB-EC"/>
</dbReference>
<dbReference type="OrthoDB" id="198002at2157"/>
<dbReference type="InterPro" id="IPR036457">
    <property type="entry name" value="PPM-type-like_dom_sf"/>
</dbReference>
<keyword evidence="2" id="KW-0378">Hydrolase</keyword>
<dbReference type="SMART" id="SM00332">
    <property type="entry name" value="PP2Cc"/>
    <property type="match status" value="1"/>
</dbReference>
<keyword evidence="3" id="KW-1185">Reference proteome</keyword>
<dbReference type="Proteomes" id="UP000290527">
    <property type="component" value="Unassembled WGS sequence"/>
</dbReference>
<dbReference type="Gene3D" id="3.60.40.10">
    <property type="entry name" value="PPM-type phosphatase domain"/>
    <property type="match status" value="1"/>
</dbReference>
<sequence>MVWGRILLRGLKLMNIKLLNRDYIILEEDKAYGISHKGNRTHNEDYILVKKIKDIYLLAVADGIGGHNAGEVASKMAVDTLEEFITEEYEEDLSIEEIIKLLKEAYNLAHDRIRENAIGDREGMGTTMTTTVIKEDRCIVVNCGDSRAHLIRDGNIIRRTRDHSLVQTLIDSGQISEERAMYHPLKNIITSALGLDELKIDDYIWDLKEGDVLLLSSDGLHDYVEKEDILKVVNSYRDPKEIVERLLDVALEKTEDNVSILVYKNI</sequence>
<feature type="domain" description="PPM-type phosphatase" evidence="1">
    <location>
        <begin position="31"/>
        <end position="265"/>
    </location>
</feature>
<evidence type="ECO:0000313" key="3">
    <source>
        <dbReference type="Proteomes" id="UP000290527"/>
    </source>
</evidence>
<dbReference type="EMBL" id="BFAX01000003">
    <property type="protein sequence ID" value="GBF36604.1"/>
    <property type="molecule type" value="Genomic_DNA"/>
</dbReference>
<dbReference type="SMART" id="SM00331">
    <property type="entry name" value="PP2C_SIG"/>
    <property type="match status" value="1"/>
</dbReference>
<reference evidence="2 3" key="1">
    <citation type="journal article" date="2019" name="Int. J. Syst. Evol. Microbiol.">
        <title>Methanofervidicoccus abyssi gen. nov., sp. nov., a hydrogenotrophic methanogen, isolated from a hydrothermal vent chimney in the Mid-Cayman Spreading Center, the Caribbean Sea.</title>
        <authorList>
            <person name="Sakai S."/>
            <person name="Takaki Y."/>
            <person name="Miyazaki M."/>
            <person name="Ogawara M."/>
            <person name="Yanagawa K."/>
            <person name="Miyazaki J."/>
            <person name="Takai K."/>
        </authorList>
    </citation>
    <scope>NUCLEOTIDE SEQUENCE [LARGE SCALE GENOMIC DNA]</scope>
    <source>
        <strain evidence="2 3">HHB</strain>
    </source>
</reference>
<dbReference type="SUPFAM" id="SSF81606">
    <property type="entry name" value="PP2C-like"/>
    <property type="match status" value="1"/>
</dbReference>
<accession>A0A401HQQ4</accession>
<dbReference type="PROSITE" id="PS51746">
    <property type="entry name" value="PPM_2"/>
    <property type="match status" value="1"/>
</dbReference>